<evidence type="ECO:0000313" key="2">
    <source>
        <dbReference type="EMBL" id="KYN08205.1"/>
    </source>
</evidence>
<dbReference type="AlphaFoldDB" id="A0A151IPY3"/>
<feature type="non-terminal residue" evidence="2">
    <location>
        <position position="1"/>
    </location>
</feature>
<feature type="region of interest" description="Disordered" evidence="1">
    <location>
        <begin position="19"/>
        <end position="39"/>
    </location>
</feature>
<name>A0A151IPY3_9HYME</name>
<accession>A0A151IPY3</accession>
<sequence>HGIDSIQLISTLTPISISMSSSIQRDGQRPLERNKARWR</sequence>
<keyword evidence="3" id="KW-1185">Reference proteome</keyword>
<organism evidence="2 3">
    <name type="scientific">Cyphomyrmex costatus</name>
    <dbReference type="NCBI Taxonomy" id="456900"/>
    <lineage>
        <taxon>Eukaryota</taxon>
        <taxon>Metazoa</taxon>
        <taxon>Ecdysozoa</taxon>
        <taxon>Arthropoda</taxon>
        <taxon>Hexapoda</taxon>
        <taxon>Insecta</taxon>
        <taxon>Pterygota</taxon>
        <taxon>Neoptera</taxon>
        <taxon>Endopterygota</taxon>
        <taxon>Hymenoptera</taxon>
        <taxon>Apocrita</taxon>
        <taxon>Aculeata</taxon>
        <taxon>Formicoidea</taxon>
        <taxon>Formicidae</taxon>
        <taxon>Myrmicinae</taxon>
        <taxon>Cyphomyrmex</taxon>
    </lineage>
</organism>
<proteinExistence type="predicted"/>
<protein>
    <submittedName>
        <fullName evidence="2">Uncharacterized protein</fullName>
    </submittedName>
</protein>
<dbReference type="Proteomes" id="UP000078542">
    <property type="component" value="Unassembled WGS sequence"/>
</dbReference>
<dbReference type="EMBL" id="KQ976806">
    <property type="protein sequence ID" value="KYN08205.1"/>
    <property type="molecule type" value="Genomic_DNA"/>
</dbReference>
<evidence type="ECO:0000313" key="3">
    <source>
        <dbReference type="Proteomes" id="UP000078542"/>
    </source>
</evidence>
<feature type="compositionally biased region" description="Basic and acidic residues" evidence="1">
    <location>
        <begin position="26"/>
        <end position="39"/>
    </location>
</feature>
<gene>
    <name evidence="2" type="ORF">ALC62_00819</name>
</gene>
<reference evidence="2 3" key="1">
    <citation type="submission" date="2016-03" db="EMBL/GenBank/DDBJ databases">
        <title>Cyphomyrmex costatus WGS genome.</title>
        <authorList>
            <person name="Nygaard S."/>
            <person name="Hu H."/>
            <person name="Boomsma J."/>
            <person name="Zhang G."/>
        </authorList>
    </citation>
    <scope>NUCLEOTIDE SEQUENCE [LARGE SCALE GENOMIC DNA]</scope>
    <source>
        <strain evidence="2">MS0001</strain>
        <tissue evidence="2">Whole body</tissue>
    </source>
</reference>
<evidence type="ECO:0000256" key="1">
    <source>
        <dbReference type="SAM" id="MobiDB-lite"/>
    </source>
</evidence>